<dbReference type="Proteomes" id="UP001413721">
    <property type="component" value="Unassembled WGS sequence"/>
</dbReference>
<dbReference type="HAMAP" id="MF_00115">
    <property type="entry name" value="MscL"/>
    <property type="match status" value="1"/>
</dbReference>
<reference evidence="10 11" key="1">
    <citation type="submission" date="2024-03" db="EMBL/GenBank/DDBJ databases">
        <title>High-quality draft genome sequencing of Tistrella sp. BH-R2-4.</title>
        <authorList>
            <person name="Dong C."/>
        </authorList>
    </citation>
    <scope>NUCLEOTIDE SEQUENCE [LARGE SCALE GENOMIC DNA]</scope>
    <source>
        <strain evidence="10 11">BH-R2-4</strain>
    </source>
</reference>
<dbReference type="InterPro" id="IPR036019">
    <property type="entry name" value="MscL_channel"/>
</dbReference>
<gene>
    <name evidence="9 10" type="primary">mscL</name>
    <name evidence="10" type="ORF">WG926_01330</name>
</gene>
<dbReference type="NCBIfam" id="TIGR00220">
    <property type="entry name" value="mscL"/>
    <property type="match status" value="1"/>
</dbReference>
<dbReference type="NCBIfam" id="NF001843">
    <property type="entry name" value="PRK00567.1-4"/>
    <property type="match status" value="1"/>
</dbReference>
<comment type="similarity">
    <text evidence="9">Belongs to the MscL family.</text>
</comment>
<evidence type="ECO:0000256" key="3">
    <source>
        <dbReference type="ARBA" id="ARBA00022475"/>
    </source>
</evidence>
<feature type="transmembrane region" description="Helical" evidence="9">
    <location>
        <begin position="16"/>
        <end position="37"/>
    </location>
</feature>
<evidence type="ECO:0000256" key="6">
    <source>
        <dbReference type="ARBA" id="ARBA00023065"/>
    </source>
</evidence>
<dbReference type="PANTHER" id="PTHR30266:SF2">
    <property type="entry name" value="LARGE-CONDUCTANCE MECHANOSENSITIVE CHANNEL"/>
    <property type="match status" value="1"/>
</dbReference>
<keyword evidence="2 9" id="KW-0813">Transport</keyword>
<keyword evidence="6 9" id="KW-0406">Ion transport</keyword>
<evidence type="ECO:0000313" key="10">
    <source>
        <dbReference type="EMBL" id="MEN2986927.1"/>
    </source>
</evidence>
<evidence type="ECO:0000256" key="2">
    <source>
        <dbReference type="ARBA" id="ARBA00022448"/>
    </source>
</evidence>
<comment type="subunit">
    <text evidence="9">Homopentamer.</text>
</comment>
<evidence type="ECO:0000256" key="8">
    <source>
        <dbReference type="ARBA" id="ARBA00023303"/>
    </source>
</evidence>
<dbReference type="Gene3D" id="1.10.1200.120">
    <property type="entry name" value="Large-conductance mechanosensitive channel, MscL, domain 1"/>
    <property type="match status" value="1"/>
</dbReference>
<dbReference type="EMBL" id="JBBKTW010000001">
    <property type="protein sequence ID" value="MEN2986927.1"/>
    <property type="molecule type" value="Genomic_DNA"/>
</dbReference>
<dbReference type="Pfam" id="PF01741">
    <property type="entry name" value="MscL"/>
    <property type="match status" value="1"/>
</dbReference>
<protein>
    <recommendedName>
        <fullName evidence="9">Large-conductance mechanosensitive channel</fullName>
    </recommendedName>
</protein>
<name>A0ABU9YDQ9_9PROT</name>
<dbReference type="InterPro" id="IPR001185">
    <property type="entry name" value="MS_channel"/>
</dbReference>
<comment type="caution">
    <text evidence="10">The sequence shown here is derived from an EMBL/GenBank/DDBJ whole genome shotgun (WGS) entry which is preliminary data.</text>
</comment>
<organism evidence="10 11">
    <name type="scientific">Tistrella arctica</name>
    <dbReference type="NCBI Taxonomy" id="3133430"/>
    <lineage>
        <taxon>Bacteria</taxon>
        <taxon>Pseudomonadati</taxon>
        <taxon>Pseudomonadota</taxon>
        <taxon>Alphaproteobacteria</taxon>
        <taxon>Geminicoccales</taxon>
        <taxon>Geminicoccaceae</taxon>
        <taxon>Tistrella</taxon>
    </lineage>
</organism>
<comment type="function">
    <text evidence="9">Channel that opens in response to stretch forces in the membrane lipid bilayer. May participate in the regulation of osmotic pressure changes within the cell.</text>
</comment>
<proteinExistence type="inferred from homology"/>
<keyword evidence="7 9" id="KW-0472">Membrane</keyword>
<feature type="transmembrane region" description="Helical" evidence="9">
    <location>
        <begin position="85"/>
        <end position="103"/>
    </location>
</feature>
<evidence type="ECO:0000256" key="4">
    <source>
        <dbReference type="ARBA" id="ARBA00022692"/>
    </source>
</evidence>
<evidence type="ECO:0000256" key="5">
    <source>
        <dbReference type="ARBA" id="ARBA00022989"/>
    </source>
</evidence>
<keyword evidence="8 9" id="KW-0407">Ion channel</keyword>
<evidence type="ECO:0000256" key="1">
    <source>
        <dbReference type="ARBA" id="ARBA00004141"/>
    </source>
</evidence>
<keyword evidence="9" id="KW-0997">Cell inner membrane</keyword>
<dbReference type="NCBIfam" id="NF010557">
    <property type="entry name" value="PRK13952.1"/>
    <property type="match status" value="1"/>
</dbReference>
<dbReference type="PRINTS" id="PR01264">
    <property type="entry name" value="MECHCHANNEL"/>
</dbReference>
<keyword evidence="5 9" id="KW-1133">Transmembrane helix</keyword>
<comment type="subcellular location">
    <subcellularLocation>
        <location evidence="9">Cell inner membrane</location>
        <topology evidence="9">Multi-pass membrane protein</topology>
    </subcellularLocation>
    <subcellularLocation>
        <location evidence="1">Membrane</location>
        <topology evidence="1">Multi-pass membrane protein</topology>
    </subcellularLocation>
</comment>
<sequence>MKIINEFREFAVKGNAFDLAVGVIIGAAFGSIVTSLVNDIIMPPIGFITGGIDFSDIFINLTDVEYTSLAAAKEAGAATINIGVFINRVISFLIVAWVLFLLVRQMNRMKRREEAAQVPPPPAAPPPPAPELVVLEQIRDLLARDQAGGAGTDPAPATGRPQS</sequence>
<evidence type="ECO:0000256" key="9">
    <source>
        <dbReference type="HAMAP-Rule" id="MF_00115"/>
    </source>
</evidence>
<keyword evidence="4 9" id="KW-0812">Transmembrane</keyword>
<keyword evidence="11" id="KW-1185">Reference proteome</keyword>
<keyword evidence="3 9" id="KW-1003">Cell membrane</keyword>
<dbReference type="InterPro" id="IPR037673">
    <property type="entry name" value="MSC/AndL"/>
</dbReference>
<dbReference type="PANTHER" id="PTHR30266">
    <property type="entry name" value="MECHANOSENSITIVE CHANNEL MSCL"/>
    <property type="match status" value="1"/>
</dbReference>
<evidence type="ECO:0000256" key="7">
    <source>
        <dbReference type="ARBA" id="ARBA00023136"/>
    </source>
</evidence>
<evidence type="ECO:0000313" key="11">
    <source>
        <dbReference type="Proteomes" id="UP001413721"/>
    </source>
</evidence>
<accession>A0ABU9YDQ9</accession>
<dbReference type="SUPFAM" id="SSF81330">
    <property type="entry name" value="Gated mechanosensitive channel"/>
    <property type="match status" value="1"/>
</dbReference>